<dbReference type="Proteomes" id="UP000564885">
    <property type="component" value="Unassembled WGS sequence"/>
</dbReference>
<dbReference type="InterPro" id="IPR001387">
    <property type="entry name" value="Cro/C1-type_HTH"/>
</dbReference>
<dbReference type="CDD" id="cd06529">
    <property type="entry name" value="S24_LexA-like"/>
    <property type="match status" value="1"/>
</dbReference>
<dbReference type="CDD" id="cd00093">
    <property type="entry name" value="HTH_XRE"/>
    <property type="match status" value="1"/>
</dbReference>
<proteinExistence type="predicted"/>
<comment type="caution">
    <text evidence="2">The sequence shown here is derived from an EMBL/GenBank/DDBJ whole genome shotgun (WGS) entry which is preliminary data.</text>
</comment>
<sequence>MEVHQRLMWARLNVGRYKTASDAARAMGVPIPTYAGHENGSRGLTRATAERYAAFFKVAPEWMVFGRGAPRPGVAPPSEDREPKTIPDIPFADEPATNVSGPVALPRAGVGRLPIRGRAAGGPNGKLVMTADAVGWARMPASLQDVPEAYGVFVHGDSMLDRYESGEFLHVNPVRPVRRGDYVVAQIREQDGFAGYVKRFVSRSATELVLEQLNPPEGEDRLMRFPADRVVAVHKVVGTGEP</sequence>
<dbReference type="EMBL" id="JABEPP010000007">
    <property type="protein sequence ID" value="NNM75024.1"/>
    <property type="molecule type" value="Genomic_DNA"/>
</dbReference>
<dbReference type="InterPro" id="IPR039418">
    <property type="entry name" value="LexA-like"/>
</dbReference>
<feature type="domain" description="HTH cro/C1-type" evidence="1">
    <location>
        <begin position="19"/>
        <end position="63"/>
    </location>
</feature>
<protein>
    <submittedName>
        <fullName evidence="2">Helix-turn-helix transcriptional regulator</fullName>
    </submittedName>
</protein>
<reference evidence="2 3" key="1">
    <citation type="submission" date="2020-04" db="EMBL/GenBank/DDBJ databases">
        <title>Enterovirga sp. isolate from soil.</title>
        <authorList>
            <person name="Chea S."/>
            <person name="Kim D.-U."/>
        </authorList>
    </citation>
    <scope>NUCLEOTIDE SEQUENCE [LARGE SCALE GENOMIC DNA]</scope>
    <source>
        <strain evidence="2 3">DB1703</strain>
    </source>
</reference>
<evidence type="ECO:0000313" key="3">
    <source>
        <dbReference type="Proteomes" id="UP000564885"/>
    </source>
</evidence>
<evidence type="ECO:0000313" key="2">
    <source>
        <dbReference type="EMBL" id="NNM75024.1"/>
    </source>
</evidence>
<dbReference type="InterPro" id="IPR036286">
    <property type="entry name" value="LexA/Signal_pep-like_sf"/>
</dbReference>
<keyword evidence="3" id="KW-1185">Reference proteome</keyword>
<dbReference type="InterPro" id="IPR010982">
    <property type="entry name" value="Lambda_DNA-bd_dom_sf"/>
</dbReference>
<dbReference type="RefSeq" id="WP_171220528.1">
    <property type="nucleotide sequence ID" value="NZ_JABEPP010000007.1"/>
</dbReference>
<dbReference type="InterPro" id="IPR015927">
    <property type="entry name" value="Peptidase_S24_S26A/B/C"/>
</dbReference>
<name>A0A849IAU6_9HYPH</name>
<dbReference type="AlphaFoldDB" id="A0A849IAU6"/>
<dbReference type="SUPFAM" id="SSF51306">
    <property type="entry name" value="LexA/Signal peptidase"/>
    <property type="match status" value="1"/>
</dbReference>
<dbReference type="SUPFAM" id="SSF47413">
    <property type="entry name" value="lambda repressor-like DNA-binding domains"/>
    <property type="match status" value="1"/>
</dbReference>
<evidence type="ECO:0000259" key="1">
    <source>
        <dbReference type="PROSITE" id="PS50943"/>
    </source>
</evidence>
<dbReference type="PROSITE" id="PS50943">
    <property type="entry name" value="HTH_CROC1"/>
    <property type="match status" value="1"/>
</dbReference>
<organism evidence="2 3">
    <name type="scientific">Enterovirga aerilata</name>
    <dbReference type="NCBI Taxonomy" id="2730920"/>
    <lineage>
        <taxon>Bacteria</taxon>
        <taxon>Pseudomonadati</taxon>
        <taxon>Pseudomonadota</taxon>
        <taxon>Alphaproteobacteria</taxon>
        <taxon>Hyphomicrobiales</taxon>
        <taxon>Methylobacteriaceae</taxon>
        <taxon>Enterovirga</taxon>
    </lineage>
</organism>
<dbReference type="Pfam" id="PF00717">
    <property type="entry name" value="Peptidase_S24"/>
    <property type="match status" value="1"/>
</dbReference>
<dbReference type="Gene3D" id="2.10.109.10">
    <property type="entry name" value="Umud Fragment, subunit A"/>
    <property type="match status" value="1"/>
</dbReference>
<gene>
    <name evidence="2" type="ORF">HJG44_21925</name>
</gene>
<dbReference type="GO" id="GO:0003677">
    <property type="term" value="F:DNA binding"/>
    <property type="evidence" value="ECO:0007669"/>
    <property type="project" value="InterPro"/>
</dbReference>
<accession>A0A849IAU6</accession>